<dbReference type="Gene3D" id="2.30.40.10">
    <property type="entry name" value="Urease, subunit C, domain 1"/>
    <property type="match status" value="1"/>
</dbReference>
<dbReference type="EMBL" id="CP089982">
    <property type="protein sequence ID" value="WXA96299.1"/>
    <property type="molecule type" value="Genomic_DNA"/>
</dbReference>
<dbReference type="Gene3D" id="3.20.20.140">
    <property type="entry name" value="Metal-dependent hydrolases"/>
    <property type="match status" value="1"/>
</dbReference>
<dbReference type="SUPFAM" id="SSF51556">
    <property type="entry name" value="Metallo-dependent hydrolases"/>
    <property type="match status" value="1"/>
</dbReference>
<keyword evidence="1" id="KW-0732">Signal</keyword>
<evidence type="ECO:0000256" key="1">
    <source>
        <dbReference type="SAM" id="SignalP"/>
    </source>
</evidence>
<dbReference type="PANTHER" id="PTHR22642">
    <property type="entry name" value="IMIDAZOLONEPROPIONASE"/>
    <property type="match status" value="1"/>
</dbReference>
<proteinExistence type="predicted"/>
<organism evidence="3 4">
    <name type="scientific">Pendulispora brunnea</name>
    <dbReference type="NCBI Taxonomy" id="2905690"/>
    <lineage>
        <taxon>Bacteria</taxon>
        <taxon>Pseudomonadati</taxon>
        <taxon>Myxococcota</taxon>
        <taxon>Myxococcia</taxon>
        <taxon>Myxococcales</taxon>
        <taxon>Sorangiineae</taxon>
        <taxon>Pendulisporaceae</taxon>
        <taxon>Pendulispora</taxon>
    </lineage>
</organism>
<reference evidence="3 4" key="1">
    <citation type="submission" date="2021-12" db="EMBL/GenBank/DDBJ databases">
        <title>Discovery of the Pendulisporaceae a myxobacterial family with distinct sporulation behavior and unique specialized metabolism.</title>
        <authorList>
            <person name="Garcia R."/>
            <person name="Popoff A."/>
            <person name="Bader C.D."/>
            <person name="Loehr J."/>
            <person name="Walesch S."/>
            <person name="Walt C."/>
            <person name="Boldt J."/>
            <person name="Bunk B."/>
            <person name="Haeckl F.J.F.P.J."/>
            <person name="Gunesch A.P."/>
            <person name="Birkelbach J."/>
            <person name="Nuebel U."/>
            <person name="Pietschmann T."/>
            <person name="Bach T."/>
            <person name="Mueller R."/>
        </authorList>
    </citation>
    <scope>NUCLEOTIDE SEQUENCE [LARGE SCALE GENOMIC DNA]</scope>
    <source>
        <strain evidence="3 4">MSr12523</strain>
    </source>
</reference>
<feature type="chain" id="PRO_5046842733" evidence="1">
    <location>
        <begin position="23"/>
        <end position="567"/>
    </location>
</feature>
<evidence type="ECO:0000313" key="4">
    <source>
        <dbReference type="Proteomes" id="UP001379533"/>
    </source>
</evidence>
<dbReference type="InterPro" id="IPR013108">
    <property type="entry name" value="Amidohydro_3"/>
</dbReference>
<dbReference type="RefSeq" id="WP_394846915.1">
    <property type="nucleotide sequence ID" value="NZ_CP089982.1"/>
</dbReference>
<dbReference type="CDD" id="cd01300">
    <property type="entry name" value="YtcJ_like"/>
    <property type="match status" value="1"/>
</dbReference>
<dbReference type="InterPro" id="IPR032466">
    <property type="entry name" value="Metal_Hydrolase"/>
</dbReference>
<dbReference type="InterPro" id="IPR011059">
    <property type="entry name" value="Metal-dep_hydrolase_composite"/>
</dbReference>
<dbReference type="Pfam" id="PF07969">
    <property type="entry name" value="Amidohydro_3"/>
    <property type="match status" value="1"/>
</dbReference>
<name>A0ABZ2KCH9_9BACT</name>
<feature type="signal peptide" evidence="1">
    <location>
        <begin position="1"/>
        <end position="22"/>
    </location>
</feature>
<dbReference type="Gene3D" id="3.10.310.70">
    <property type="match status" value="1"/>
</dbReference>
<dbReference type="PROSITE" id="PS51257">
    <property type="entry name" value="PROKAR_LIPOPROTEIN"/>
    <property type="match status" value="1"/>
</dbReference>
<protein>
    <submittedName>
        <fullName evidence="3">Amidohydrolase</fullName>
    </submittedName>
</protein>
<feature type="domain" description="Amidohydrolase 3" evidence="2">
    <location>
        <begin position="79"/>
        <end position="564"/>
    </location>
</feature>
<dbReference type="Proteomes" id="UP001379533">
    <property type="component" value="Chromosome"/>
</dbReference>
<keyword evidence="4" id="KW-1185">Reference proteome</keyword>
<dbReference type="PANTHER" id="PTHR22642:SF2">
    <property type="entry name" value="PROTEIN LONG AFTER FAR-RED 3"/>
    <property type="match status" value="1"/>
</dbReference>
<dbReference type="SUPFAM" id="SSF51338">
    <property type="entry name" value="Composite domain of metallo-dependent hydrolases"/>
    <property type="match status" value="1"/>
</dbReference>
<dbReference type="InterPro" id="IPR033932">
    <property type="entry name" value="YtcJ-like"/>
</dbReference>
<evidence type="ECO:0000259" key="2">
    <source>
        <dbReference type="Pfam" id="PF07969"/>
    </source>
</evidence>
<accession>A0ABZ2KCH9</accession>
<sequence length="567" mass="61356">MKRSLGLALLLSVACGGSTKPAAVSTSSATEAEVALVHGHIFTADPEHPEAQALAIAHGRIAAVGSDAEVRPFLGAHTRIIDLQNRRAVPGFRDSHVHFLFGGLGLSRVDLKDAANEAELGRRLVEADRKLPPGRWMLGGNWDHDRALAGRLPDAALLDKYVPNRPVFLMRYDGHMALANARALQLAGIDARTRDPQGGVVYRQPGTRTPTGLLRDNAMDLVWPKVPPLEEEEILEGVRAAAREAHQNGVTAVEDMDGSDPPTRARLIDVYRRLGARGELGVRVDLYWPLAEYAEAARVRSRGNFDDDWLRLGGVKGFVDGSIGSSTARLFEPYLNEPSSTGLYVTPPEKLRAWIGEADAAGLAVAVHAIGDRANAELLSMFENVARANPGRAHRFRIEHAQHLRREDIGRFASAGVVASMQPYHAIDDGRWVEGRIGPSRAASSYTWRSLLNVHAVLAFGSDWAVAPLSALSGIDAAVNRRTLDGKHPEGWYAAERISAREAVVAYTRSAAIAAGRDRDEGSLARGKFADIAVLSRDILDDTAKDTIADTRVVLTIAGGQVVHENR</sequence>
<evidence type="ECO:0000313" key="3">
    <source>
        <dbReference type="EMBL" id="WXA96299.1"/>
    </source>
</evidence>
<gene>
    <name evidence="3" type="ORF">LZC95_05540</name>
</gene>